<dbReference type="GO" id="GO:0004620">
    <property type="term" value="F:phospholipase activity"/>
    <property type="evidence" value="ECO:0007669"/>
    <property type="project" value="InterPro"/>
</dbReference>
<dbReference type="AlphaFoldDB" id="I1BSJ9"/>
<accession>I1BSJ9</accession>
<keyword evidence="2" id="KW-1185">Reference proteome</keyword>
<gene>
    <name evidence="1" type="ORF">RO3G_03884</name>
</gene>
<protein>
    <recommendedName>
        <fullName evidence="3">Lysophospholipase</fullName>
    </recommendedName>
</protein>
<dbReference type="OrthoDB" id="10265800at2759"/>
<organism evidence="1 2">
    <name type="scientific">Rhizopus delemar (strain RA 99-880 / ATCC MYA-4621 / FGSC 9543 / NRRL 43880)</name>
    <name type="common">Mucormycosis agent</name>
    <name type="synonym">Rhizopus arrhizus var. delemar</name>
    <dbReference type="NCBI Taxonomy" id="246409"/>
    <lineage>
        <taxon>Eukaryota</taxon>
        <taxon>Fungi</taxon>
        <taxon>Fungi incertae sedis</taxon>
        <taxon>Mucoromycota</taxon>
        <taxon>Mucoromycotina</taxon>
        <taxon>Mucoromycetes</taxon>
        <taxon>Mucorales</taxon>
        <taxon>Mucorineae</taxon>
        <taxon>Rhizopodaceae</taxon>
        <taxon>Rhizopus</taxon>
    </lineage>
</organism>
<dbReference type="EMBL" id="CH476733">
    <property type="protein sequence ID" value="EIE79179.1"/>
    <property type="molecule type" value="Genomic_DNA"/>
</dbReference>
<sequence>MGERIFFHSKSKVKMLYLKFITLIFVVILELVSADVTSISECPKLAARTSTAKDVTDLRIDDIQIIAALGDSAMAGFAMMGINSEKKTGMVDTKYVREFRGSSYVIGGDTDAITLANFIKYYNPNVYGASTSSHLATLCYGPFCIPPMSLYNPTIDKLNAAQSGGMAMNLNYELDYLIPRNDQCTSCSNFAAEYATPEAYGKYVEAAVERIRKEIPNTVVNLQQ</sequence>
<name>I1BSJ9_RHIO9</name>
<dbReference type="STRING" id="246409.I1BSJ9"/>
<dbReference type="InterPro" id="IPR038885">
    <property type="entry name" value="PLB1"/>
</dbReference>
<evidence type="ECO:0008006" key="3">
    <source>
        <dbReference type="Google" id="ProtNLM"/>
    </source>
</evidence>
<dbReference type="InParanoid" id="I1BSJ9"/>
<evidence type="ECO:0000313" key="1">
    <source>
        <dbReference type="EMBL" id="EIE79179.1"/>
    </source>
</evidence>
<proteinExistence type="predicted"/>
<dbReference type="RefSeq" id="XP_067514575.1">
    <property type="nucleotide sequence ID" value="XM_067658474.1"/>
</dbReference>
<dbReference type="eggNOG" id="KOG3670">
    <property type="taxonomic scope" value="Eukaryota"/>
</dbReference>
<dbReference type="VEuPathDB" id="FungiDB:RO3G_03884"/>
<reference evidence="1 2" key="1">
    <citation type="journal article" date="2009" name="PLoS Genet.">
        <title>Genomic analysis of the basal lineage fungus Rhizopus oryzae reveals a whole-genome duplication.</title>
        <authorList>
            <person name="Ma L.-J."/>
            <person name="Ibrahim A.S."/>
            <person name="Skory C."/>
            <person name="Grabherr M.G."/>
            <person name="Burger G."/>
            <person name="Butler M."/>
            <person name="Elias M."/>
            <person name="Idnurm A."/>
            <person name="Lang B.F."/>
            <person name="Sone T."/>
            <person name="Abe A."/>
            <person name="Calvo S.E."/>
            <person name="Corrochano L.M."/>
            <person name="Engels R."/>
            <person name="Fu J."/>
            <person name="Hansberg W."/>
            <person name="Kim J.-M."/>
            <person name="Kodira C.D."/>
            <person name="Koehrsen M.J."/>
            <person name="Liu B."/>
            <person name="Miranda-Saavedra D."/>
            <person name="O'Leary S."/>
            <person name="Ortiz-Castellanos L."/>
            <person name="Poulter R."/>
            <person name="Rodriguez-Romero J."/>
            <person name="Ruiz-Herrera J."/>
            <person name="Shen Y.-Q."/>
            <person name="Zeng Q."/>
            <person name="Galagan J."/>
            <person name="Birren B.W."/>
            <person name="Cuomo C.A."/>
            <person name="Wickes B.L."/>
        </authorList>
    </citation>
    <scope>NUCLEOTIDE SEQUENCE [LARGE SCALE GENOMIC DNA]</scope>
    <source>
        <strain evidence="2">RA 99-880 / ATCC MYA-4621 / FGSC 9543 / NRRL 43880</strain>
    </source>
</reference>
<dbReference type="GO" id="GO:0006644">
    <property type="term" value="P:phospholipid metabolic process"/>
    <property type="evidence" value="ECO:0007669"/>
    <property type="project" value="TreeGrafter"/>
</dbReference>
<dbReference type="PANTHER" id="PTHR21325:SF31">
    <property type="entry name" value="GH22081P-RELATED"/>
    <property type="match status" value="1"/>
</dbReference>
<dbReference type="GeneID" id="93610855"/>
<dbReference type="Proteomes" id="UP000009138">
    <property type="component" value="Unassembled WGS sequence"/>
</dbReference>
<dbReference type="PANTHER" id="PTHR21325">
    <property type="entry name" value="PHOSPHOLIPASE B, PLB1"/>
    <property type="match status" value="1"/>
</dbReference>
<evidence type="ECO:0000313" key="2">
    <source>
        <dbReference type="Proteomes" id="UP000009138"/>
    </source>
</evidence>